<comment type="pathway">
    <text evidence="1">Carbohydrate degradation; pentose phosphate pathway; D-glyceraldehyde 3-phosphate and beta-D-fructose 6-phosphate from D-ribose 5-phosphate and D-xylulose 5-phosphate (non-oxidative stage): step 2/3.</text>
</comment>
<dbReference type="EC" id="2.2.1.2" evidence="3"/>
<dbReference type="CDD" id="cd00957">
    <property type="entry name" value="Transaldolase_TalAB"/>
    <property type="match status" value="1"/>
</dbReference>
<dbReference type="InterPro" id="IPR004730">
    <property type="entry name" value="Transaldolase_1"/>
</dbReference>
<name>A0AAW1U4M3_9CUCU</name>
<comment type="similarity">
    <text evidence="2">Belongs to the transaldolase family. Type 1 subfamily.</text>
</comment>
<protein>
    <recommendedName>
        <fullName evidence="3">transaldolase</fullName>
        <ecNumber evidence="3">2.2.1.2</ecNumber>
    </recommendedName>
</protein>
<dbReference type="AlphaFoldDB" id="A0AAW1U4M3"/>
<evidence type="ECO:0000256" key="3">
    <source>
        <dbReference type="ARBA" id="ARBA00013151"/>
    </source>
</evidence>
<gene>
    <name evidence="6" type="ORF">WA026_005913</name>
</gene>
<dbReference type="SUPFAM" id="SSF51569">
    <property type="entry name" value="Aldolase"/>
    <property type="match status" value="1"/>
</dbReference>
<dbReference type="Proteomes" id="UP001431783">
    <property type="component" value="Unassembled WGS sequence"/>
</dbReference>
<dbReference type="GO" id="GO:0005737">
    <property type="term" value="C:cytoplasm"/>
    <property type="evidence" value="ECO:0007669"/>
    <property type="project" value="InterPro"/>
</dbReference>
<dbReference type="InterPro" id="IPR013785">
    <property type="entry name" value="Aldolase_TIM"/>
</dbReference>
<dbReference type="Gene3D" id="3.20.20.70">
    <property type="entry name" value="Aldolase class I"/>
    <property type="match status" value="1"/>
</dbReference>
<dbReference type="PANTHER" id="PTHR10683">
    <property type="entry name" value="TRANSALDOLASE"/>
    <property type="match status" value="1"/>
</dbReference>
<dbReference type="GO" id="GO:0009052">
    <property type="term" value="P:pentose-phosphate shunt, non-oxidative branch"/>
    <property type="evidence" value="ECO:0007669"/>
    <property type="project" value="TreeGrafter"/>
</dbReference>
<comment type="caution">
    <text evidence="6">The sequence shown here is derived from an EMBL/GenBank/DDBJ whole genome shotgun (WGS) entry which is preliminary data.</text>
</comment>
<evidence type="ECO:0000256" key="1">
    <source>
        <dbReference type="ARBA" id="ARBA00004857"/>
    </source>
</evidence>
<evidence type="ECO:0000313" key="6">
    <source>
        <dbReference type="EMBL" id="KAK9875120.1"/>
    </source>
</evidence>
<dbReference type="Pfam" id="PF00923">
    <property type="entry name" value="TAL_FSA"/>
    <property type="match status" value="1"/>
</dbReference>
<keyword evidence="7" id="KW-1185">Reference proteome</keyword>
<reference evidence="6 7" key="1">
    <citation type="submission" date="2023-03" db="EMBL/GenBank/DDBJ databases">
        <title>Genome insight into feeding habits of ladybird beetles.</title>
        <authorList>
            <person name="Li H.-S."/>
            <person name="Huang Y.-H."/>
            <person name="Pang H."/>
        </authorList>
    </citation>
    <scope>NUCLEOTIDE SEQUENCE [LARGE SCALE GENOMIC DNA]</scope>
    <source>
        <strain evidence="6">SYSU_2023b</strain>
        <tissue evidence="6">Whole body</tissue>
    </source>
</reference>
<keyword evidence="5" id="KW-0704">Schiff base</keyword>
<accession>A0AAW1U4M3</accession>
<dbReference type="EMBL" id="JARQZJ010000032">
    <property type="protein sequence ID" value="KAK9875120.1"/>
    <property type="molecule type" value="Genomic_DNA"/>
</dbReference>
<dbReference type="InterPro" id="IPR001585">
    <property type="entry name" value="TAL/FSA"/>
</dbReference>
<evidence type="ECO:0000313" key="7">
    <source>
        <dbReference type="Proteomes" id="UP001431783"/>
    </source>
</evidence>
<dbReference type="GO" id="GO:0004801">
    <property type="term" value="F:transaldolase activity"/>
    <property type="evidence" value="ECO:0007669"/>
    <property type="project" value="UniProtKB-EC"/>
</dbReference>
<proteinExistence type="inferred from homology"/>
<evidence type="ECO:0000256" key="5">
    <source>
        <dbReference type="ARBA" id="ARBA00023270"/>
    </source>
</evidence>
<keyword evidence="4" id="KW-0570">Pentose shunt</keyword>
<organism evidence="6 7">
    <name type="scientific">Henosepilachna vigintioctopunctata</name>
    <dbReference type="NCBI Taxonomy" id="420089"/>
    <lineage>
        <taxon>Eukaryota</taxon>
        <taxon>Metazoa</taxon>
        <taxon>Ecdysozoa</taxon>
        <taxon>Arthropoda</taxon>
        <taxon>Hexapoda</taxon>
        <taxon>Insecta</taxon>
        <taxon>Pterygota</taxon>
        <taxon>Neoptera</taxon>
        <taxon>Endopterygota</taxon>
        <taxon>Coleoptera</taxon>
        <taxon>Polyphaga</taxon>
        <taxon>Cucujiformia</taxon>
        <taxon>Coccinelloidea</taxon>
        <taxon>Coccinellidae</taxon>
        <taxon>Epilachninae</taxon>
        <taxon>Epilachnini</taxon>
        <taxon>Henosepilachna</taxon>
    </lineage>
</organism>
<dbReference type="PANTHER" id="PTHR10683:SF18">
    <property type="entry name" value="TRANSALDOLASE"/>
    <property type="match status" value="1"/>
</dbReference>
<evidence type="ECO:0000256" key="4">
    <source>
        <dbReference type="ARBA" id="ARBA00023126"/>
    </source>
</evidence>
<evidence type="ECO:0000256" key="2">
    <source>
        <dbReference type="ARBA" id="ARBA00008012"/>
    </source>
</evidence>
<sequence length="321" mass="36015">MSYNNNLEQLKTFTKVAADTGKFEVIKKFGSSDATTNPCLILEAANEVEYKYLIEKAAVYGKKNANSVEEQVENAKDMLTVLFGLETVKVVTEKVSVQINPKLAFDKEASISKARKLIKLFEDHGISKDKVLIKLPSTWESIQAAKELEAVHGIHCNMTLLFSFVQAVACADAGVTMVAPFVGGKLGGEDIRNNDTNYKVQEDPGVILVNKIFDYYKKFNYRTVIMGAYLRNIDQIVELAGCDYLTISPVHLEELATSNYPVQRKLCKENAIKSNLERMEISEVEFRWLMNEECTGDALSDGIRMFTSAWEKLGELVMSYL</sequence>
<dbReference type="GO" id="GO:0005975">
    <property type="term" value="P:carbohydrate metabolic process"/>
    <property type="evidence" value="ECO:0007669"/>
    <property type="project" value="InterPro"/>
</dbReference>